<accession>A0A2S0K083</accession>
<name>A0A2S0K083_LYSSH</name>
<reference evidence="2 4" key="2">
    <citation type="submission" date="2018-06" db="EMBL/GenBank/DDBJ databases">
        <authorList>
            <consortium name="Pathogen Informatics"/>
            <person name="Doyle S."/>
        </authorList>
    </citation>
    <scope>NUCLEOTIDE SEQUENCE [LARGE SCALE GENOMIC DNA]</scope>
    <source>
        <strain evidence="2 4">NCTC10338</strain>
    </source>
</reference>
<dbReference type="GeneID" id="48276686"/>
<dbReference type="RefSeq" id="WP_024364711.1">
    <property type="nucleotide sequence ID" value="NZ_BJNS01000045.1"/>
</dbReference>
<dbReference type="EMBL" id="CP019980">
    <property type="protein sequence ID" value="AVK96718.1"/>
    <property type="molecule type" value="Genomic_DNA"/>
</dbReference>
<evidence type="ECO:0000313" key="3">
    <source>
        <dbReference type="Proteomes" id="UP000238825"/>
    </source>
</evidence>
<dbReference type="EMBL" id="UFSZ01000001">
    <property type="protein sequence ID" value="SUV17467.1"/>
    <property type="molecule type" value="Genomic_DNA"/>
</dbReference>
<proteinExistence type="predicted"/>
<dbReference type="Proteomes" id="UP000238825">
    <property type="component" value="Chromosome"/>
</dbReference>
<evidence type="ECO:0000313" key="4">
    <source>
        <dbReference type="Proteomes" id="UP000255295"/>
    </source>
</evidence>
<evidence type="ECO:0000313" key="2">
    <source>
        <dbReference type="EMBL" id="SUV17467.1"/>
    </source>
</evidence>
<protein>
    <submittedName>
        <fullName evidence="1">Uncharacterized protein</fullName>
    </submittedName>
</protein>
<gene>
    <name evidence="1" type="ORF">LS41612_10785</name>
    <name evidence="2" type="ORF">NCTC10338_02570</name>
</gene>
<reference evidence="1 3" key="1">
    <citation type="submission" date="2017-03" db="EMBL/GenBank/DDBJ databases">
        <title>The whole genome sequencing and assembly of Lysinibacillus sphaericus DSM 28T strain.</title>
        <authorList>
            <person name="Lee Y.-J."/>
            <person name="Yi H."/>
            <person name="Bahn Y.-S."/>
            <person name="Kim J.F."/>
            <person name="Lee D.-W."/>
        </authorList>
    </citation>
    <scope>NUCLEOTIDE SEQUENCE [LARGE SCALE GENOMIC DNA]</scope>
    <source>
        <strain evidence="1 3">DSM 28</strain>
    </source>
</reference>
<organism evidence="1 3">
    <name type="scientific">Lysinibacillus sphaericus</name>
    <name type="common">Bacillus sphaericus</name>
    <dbReference type="NCBI Taxonomy" id="1421"/>
    <lineage>
        <taxon>Bacteria</taxon>
        <taxon>Bacillati</taxon>
        <taxon>Bacillota</taxon>
        <taxon>Bacilli</taxon>
        <taxon>Bacillales</taxon>
        <taxon>Bacillaceae</taxon>
        <taxon>Lysinibacillus</taxon>
    </lineage>
</organism>
<dbReference type="Proteomes" id="UP000255295">
    <property type="component" value="Unassembled WGS sequence"/>
</dbReference>
<evidence type="ECO:0000313" key="1">
    <source>
        <dbReference type="EMBL" id="AVK96718.1"/>
    </source>
</evidence>
<sequence>MSKTVLDKAKRIVAGIEVYPGLAKDWSKDNYDNYYLYFSNPDPEIRKYSLLVFFVGLGNWQLGSAFIFRPIKELKKDEDFDENKVYRFEDYVRSFLDNRENIKQEFPYLYDNLVWYLLRLDNQKHFEYIFRSVDKQLFIELRQVLIKSGIDVNILPNNLNNILREVGITPYFVD</sequence>
<dbReference type="AlphaFoldDB" id="A0A2S0K083"/>